<evidence type="ECO:0000313" key="8">
    <source>
        <dbReference type="Proteomes" id="UP000515823"/>
    </source>
</evidence>
<protein>
    <recommendedName>
        <fullName evidence="9">ATP synthase subunit I</fullName>
    </recommendedName>
</protein>
<dbReference type="Proteomes" id="UP000515823">
    <property type="component" value="Chromosome"/>
</dbReference>
<feature type="transmembrane region" description="Helical" evidence="6">
    <location>
        <begin position="102"/>
        <end position="121"/>
    </location>
</feature>
<dbReference type="InterPro" id="IPR005598">
    <property type="entry name" value="ATP_synth_I"/>
</dbReference>
<comment type="subcellular location">
    <subcellularLocation>
        <location evidence="1">Cell membrane</location>
        <topology evidence="1">Multi-pass membrane protein</topology>
    </subcellularLocation>
</comment>
<feature type="transmembrane region" description="Helical" evidence="6">
    <location>
        <begin position="37"/>
        <end position="59"/>
    </location>
</feature>
<evidence type="ECO:0000256" key="2">
    <source>
        <dbReference type="ARBA" id="ARBA00022475"/>
    </source>
</evidence>
<keyword evidence="8" id="KW-1185">Reference proteome</keyword>
<dbReference type="RefSeq" id="WP_249301220.1">
    <property type="nucleotide sequence ID" value="NZ_CP060634.1"/>
</dbReference>
<evidence type="ECO:0008006" key="9">
    <source>
        <dbReference type="Google" id="ProtNLM"/>
    </source>
</evidence>
<name>A0A7G9G1I1_9FIRM</name>
<keyword evidence="2" id="KW-1003">Cell membrane</keyword>
<dbReference type="Pfam" id="PF03899">
    <property type="entry name" value="ATP-synt_I"/>
    <property type="match status" value="1"/>
</dbReference>
<accession>A0A7G9G1I1</accession>
<evidence type="ECO:0000313" key="7">
    <source>
        <dbReference type="EMBL" id="QNM04663.1"/>
    </source>
</evidence>
<dbReference type="EMBL" id="CP060634">
    <property type="protein sequence ID" value="QNM04663.1"/>
    <property type="molecule type" value="Genomic_DNA"/>
</dbReference>
<proteinExistence type="predicted"/>
<evidence type="ECO:0000256" key="5">
    <source>
        <dbReference type="ARBA" id="ARBA00023136"/>
    </source>
</evidence>
<feature type="transmembrane region" description="Helical" evidence="6">
    <location>
        <begin position="79"/>
        <end position="96"/>
    </location>
</feature>
<keyword evidence="5 6" id="KW-0472">Membrane</keyword>
<feature type="transmembrane region" description="Helical" evidence="6">
    <location>
        <begin position="12"/>
        <end position="31"/>
    </location>
</feature>
<sequence length="136" mass="15023">MIKYAGQVVKEVVLGILLWGILGLAVILIFWGAQVRILLGFLLGVLMAAGYFLHMSVTLETSIDMMEEKTAKNHAFRSYIIRVAAGAFVLLAAWSSGWFDMLAILAGLFTLKLGVYLRPLIHKAFCRFGKDLDSEG</sequence>
<dbReference type="KEGG" id="qdo:H9Q78_09330"/>
<keyword evidence="3 6" id="KW-0812">Transmembrane</keyword>
<evidence type="ECO:0000256" key="4">
    <source>
        <dbReference type="ARBA" id="ARBA00022989"/>
    </source>
</evidence>
<reference evidence="7 8" key="1">
    <citation type="submission" date="2020-08" db="EMBL/GenBank/DDBJ databases">
        <authorList>
            <person name="Liu C."/>
            <person name="Sun Q."/>
        </authorList>
    </citation>
    <scope>NUCLEOTIDE SEQUENCE [LARGE SCALE GENOMIC DNA]</scope>
    <source>
        <strain evidence="7 8">NSJ-38</strain>
    </source>
</reference>
<organism evidence="7 8">
    <name type="scientific">Qiania dongpingensis</name>
    <dbReference type="NCBI Taxonomy" id="2763669"/>
    <lineage>
        <taxon>Bacteria</taxon>
        <taxon>Bacillati</taxon>
        <taxon>Bacillota</taxon>
        <taxon>Clostridia</taxon>
        <taxon>Lachnospirales</taxon>
        <taxon>Lachnospiraceae</taxon>
        <taxon>Qiania</taxon>
    </lineage>
</organism>
<evidence type="ECO:0000256" key="1">
    <source>
        <dbReference type="ARBA" id="ARBA00004651"/>
    </source>
</evidence>
<dbReference type="AlphaFoldDB" id="A0A7G9G1I1"/>
<dbReference type="GO" id="GO:0005886">
    <property type="term" value="C:plasma membrane"/>
    <property type="evidence" value="ECO:0007669"/>
    <property type="project" value="UniProtKB-SubCell"/>
</dbReference>
<evidence type="ECO:0000256" key="6">
    <source>
        <dbReference type="SAM" id="Phobius"/>
    </source>
</evidence>
<gene>
    <name evidence="7" type="ORF">H9Q78_09330</name>
</gene>
<keyword evidence="4 6" id="KW-1133">Transmembrane helix</keyword>
<evidence type="ECO:0000256" key="3">
    <source>
        <dbReference type="ARBA" id="ARBA00022692"/>
    </source>
</evidence>